<dbReference type="Gene3D" id="1.25.40.10">
    <property type="entry name" value="Tetratricopeptide repeat domain"/>
    <property type="match status" value="1"/>
</dbReference>
<comment type="caution">
    <text evidence="4">The sequence shown here is derived from an EMBL/GenBank/DDBJ whole genome shotgun (WGS) entry which is preliminary data.</text>
</comment>
<dbReference type="PANTHER" id="PTHR44943">
    <property type="entry name" value="CELLULOSE SYNTHASE OPERON PROTEIN C"/>
    <property type="match status" value="1"/>
</dbReference>
<feature type="repeat" description="TPR" evidence="3">
    <location>
        <begin position="30"/>
        <end position="63"/>
    </location>
</feature>
<dbReference type="PROSITE" id="PS50005">
    <property type="entry name" value="TPR"/>
    <property type="match status" value="1"/>
</dbReference>
<keyword evidence="2 3" id="KW-0802">TPR repeat</keyword>
<dbReference type="EMBL" id="LNGD01000073">
    <property type="protein sequence ID" value="KYC50938.1"/>
    <property type="molecule type" value="Genomic_DNA"/>
</dbReference>
<evidence type="ECO:0000313" key="4">
    <source>
        <dbReference type="EMBL" id="KYC50938.1"/>
    </source>
</evidence>
<gene>
    <name evidence="4" type="ORF">AMQ74_01183</name>
</gene>
<dbReference type="PANTHER" id="PTHR44943:SF8">
    <property type="entry name" value="TPR REPEAT-CONTAINING PROTEIN MJ0263"/>
    <property type="match status" value="1"/>
</dbReference>
<protein>
    <submittedName>
        <fullName evidence="4">Tetratricopeptide repeat protein</fullName>
    </submittedName>
</protein>
<dbReference type="InterPro" id="IPR011990">
    <property type="entry name" value="TPR-like_helical_dom_sf"/>
</dbReference>
<dbReference type="InterPro" id="IPR051685">
    <property type="entry name" value="Ycf3/AcsC/BcsC/TPR_MFPF"/>
</dbReference>
<dbReference type="AlphaFoldDB" id="A0A150J1G3"/>
<accession>A0A150J1G3</accession>
<dbReference type="InterPro" id="IPR019734">
    <property type="entry name" value="TPR_rpt"/>
</dbReference>
<dbReference type="Proteomes" id="UP000075578">
    <property type="component" value="Unassembled WGS sequence"/>
</dbReference>
<evidence type="ECO:0000256" key="1">
    <source>
        <dbReference type="ARBA" id="ARBA00022737"/>
    </source>
</evidence>
<dbReference type="SMART" id="SM00028">
    <property type="entry name" value="TPR"/>
    <property type="match status" value="3"/>
</dbReference>
<evidence type="ECO:0000313" key="5">
    <source>
        <dbReference type="Proteomes" id="UP000075578"/>
    </source>
</evidence>
<keyword evidence="1" id="KW-0677">Repeat</keyword>
<evidence type="ECO:0000256" key="2">
    <source>
        <dbReference type="ARBA" id="ARBA00022803"/>
    </source>
</evidence>
<dbReference type="Pfam" id="PF13414">
    <property type="entry name" value="TPR_11"/>
    <property type="match status" value="2"/>
</dbReference>
<evidence type="ECO:0000256" key="3">
    <source>
        <dbReference type="PROSITE-ProRule" id="PRU00339"/>
    </source>
</evidence>
<proteinExistence type="predicted"/>
<name>A0A150J1G3_9EURY</name>
<sequence>MDTFNCPNCGKILKITSNYCYNCSYDVRKISEIIKKGDIYFSLEKFPEAFDCYEKALKIDSKNSLIWIRKGNVFLRQGSEAERNKSDKKCILCPVLSEVFYEDAIKCYNKAIEINPEFKEAFYKKGLALEKLGKSIEAKKCFEMSKNNSNINYKN</sequence>
<dbReference type="SUPFAM" id="SSF48452">
    <property type="entry name" value="TPR-like"/>
    <property type="match status" value="1"/>
</dbReference>
<organism evidence="4 5">
    <name type="scientific">Candidatus Methanofastidiosum methylothiophilum</name>
    <dbReference type="NCBI Taxonomy" id="1705564"/>
    <lineage>
        <taxon>Archaea</taxon>
        <taxon>Methanobacteriati</taxon>
        <taxon>Methanobacteriota</taxon>
        <taxon>Stenosarchaea group</taxon>
        <taxon>Candidatus Methanofastidiosia</taxon>
        <taxon>Candidatus Methanofastidiosales</taxon>
        <taxon>Candidatus Methanofastidiosaceae</taxon>
        <taxon>Candidatus Methanofastidiosum</taxon>
    </lineage>
</organism>
<reference evidence="4 5" key="1">
    <citation type="journal article" date="2016" name="ISME J.">
        <title>Chasing the elusive Euryarchaeota class WSA2: genomes reveal a uniquely fastidious methyl-reducing methanogen.</title>
        <authorList>
            <person name="Nobu M.K."/>
            <person name="Narihiro T."/>
            <person name="Kuroda K."/>
            <person name="Mei R."/>
            <person name="Liu W.T."/>
        </authorList>
    </citation>
    <scope>NUCLEOTIDE SEQUENCE [LARGE SCALE GENOMIC DNA]</scope>
    <source>
        <strain evidence="4">U1lsi0528_Bin089</strain>
    </source>
</reference>